<sequence>MSKVVVLGLEGENGLWVADLKAGTVTAVAANVADDLRKAGEFAPRGVSFATVAQTADELSGGFYDK</sequence>
<accession>A0ABT1RDL7</accession>
<name>A0ABT1RDL7_9HYPH</name>
<reference evidence="1" key="1">
    <citation type="submission" date="2021-07" db="EMBL/GenBank/DDBJ databases">
        <title>Shinella sp. nov., a novel member of the genus Shinella from water.</title>
        <authorList>
            <person name="Deng Y."/>
        </authorList>
    </citation>
    <scope>NUCLEOTIDE SEQUENCE</scope>
    <source>
        <strain evidence="1">CPCC 100929</strain>
    </source>
</reference>
<evidence type="ECO:0000313" key="2">
    <source>
        <dbReference type="Proteomes" id="UP000996601"/>
    </source>
</evidence>
<dbReference type="RefSeq" id="WP_256119913.1">
    <property type="nucleotide sequence ID" value="NZ_WHSB02000011.1"/>
</dbReference>
<comment type="caution">
    <text evidence="1">The sequence shown here is derived from an EMBL/GenBank/DDBJ whole genome shotgun (WGS) entry which is preliminary data.</text>
</comment>
<dbReference type="EMBL" id="WHSB02000011">
    <property type="protein sequence ID" value="MCQ4633285.1"/>
    <property type="molecule type" value="Genomic_DNA"/>
</dbReference>
<proteinExistence type="predicted"/>
<dbReference type="Proteomes" id="UP000996601">
    <property type="component" value="Unassembled WGS sequence"/>
</dbReference>
<organism evidence="1 2">
    <name type="scientific">Shinella lacus</name>
    <dbReference type="NCBI Taxonomy" id="2654216"/>
    <lineage>
        <taxon>Bacteria</taxon>
        <taxon>Pseudomonadati</taxon>
        <taxon>Pseudomonadota</taxon>
        <taxon>Alphaproteobacteria</taxon>
        <taxon>Hyphomicrobiales</taxon>
        <taxon>Rhizobiaceae</taxon>
        <taxon>Shinella</taxon>
    </lineage>
</organism>
<evidence type="ECO:0000313" key="1">
    <source>
        <dbReference type="EMBL" id="MCQ4633285.1"/>
    </source>
</evidence>
<protein>
    <submittedName>
        <fullName evidence="1">Uncharacterized protein</fullName>
    </submittedName>
</protein>
<keyword evidence="2" id="KW-1185">Reference proteome</keyword>
<gene>
    <name evidence="1" type="ORF">GB927_024800</name>
</gene>